<feature type="region of interest" description="Disordered" evidence="7">
    <location>
        <begin position="145"/>
        <end position="174"/>
    </location>
</feature>
<evidence type="ECO:0000313" key="9">
    <source>
        <dbReference type="Proteomes" id="UP001327957"/>
    </source>
</evidence>
<sequence length="421" mass="47910">MRMRKLGKGQSVVFCVPDEIRQKITARSQNSGDTAITVAHILEWSISETFADLQRGIWLWANQGRRYQRHEILWDEARVDAEETKLSQTQAEEFLEEEAQTIEVRYRPGHQLDTSQISLDNEHCADAITQKLRQFGGLNLESTTFREEQERELSPEVEQEREVQKPPHATPAGHAIHPDVRAFISRGTVVKGSPAFLFAFQALSDTSAAQYYDVAKFPPSLLVTADFTRTIIPVGKGHTSDLFQRPVQWILTTASSAGVVEQAVVISPYEAQELLPEIRVSRHVSLHLYAPRPNIGYRPLDTLRLHTTPHQPIPRVMPEVFTNELNLFSGQLYMKSMNEYLSVRRFLGLRSADQKDSEPELSGSSTNVMDTETPNLIKFLRVLTMKIRRNCESIDKTHLGRILDHRTLEDSDFANGMDMDM</sequence>
<organism evidence="8 9">
    <name type="scientific">Colletotrichum tabaci</name>
    <dbReference type="NCBI Taxonomy" id="1209068"/>
    <lineage>
        <taxon>Eukaryota</taxon>
        <taxon>Fungi</taxon>
        <taxon>Dikarya</taxon>
        <taxon>Ascomycota</taxon>
        <taxon>Pezizomycotina</taxon>
        <taxon>Sordariomycetes</taxon>
        <taxon>Hypocreomycetidae</taxon>
        <taxon>Glomerellales</taxon>
        <taxon>Glomerellaceae</taxon>
        <taxon>Colletotrichum</taxon>
        <taxon>Colletotrichum destructivum species complex</taxon>
    </lineage>
</organism>
<keyword evidence="9" id="KW-1185">Reference proteome</keyword>
<dbReference type="AlphaFoldDB" id="A0AAV9T3K3"/>
<evidence type="ECO:0000256" key="2">
    <source>
        <dbReference type="ARBA" id="ARBA00012759"/>
    </source>
</evidence>
<evidence type="ECO:0000256" key="5">
    <source>
        <dbReference type="ARBA" id="ARBA00022801"/>
    </source>
</evidence>
<keyword evidence="4" id="KW-0833">Ubl conjugation pathway</keyword>
<proteinExistence type="predicted"/>
<accession>A0AAV9T3K3</accession>
<feature type="compositionally biased region" description="Basic and acidic residues" evidence="7">
    <location>
        <begin position="145"/>
        <end position="165"/>
    </location>
</feature>
<keyword evidence="5" id="KW-0378">Hydrolase</keyword>
<dbReference type="EMBL" id="JASAOK010000044">
    <property type="protein sequence ID" value="KAK6213086.1"/>
    <property type="molecule type" value="Genomic_DNA"/>
</dbReference>
<comment type="catalytic activity">
    <reaction evidence="1">
        <text>Thiol-dependent hydrolysis of ester, thioester, amide, peptide and isopeptide bonds formed by the C-terminal Gly of ubiquitin (a 76-residue protein attached to proteins as an intracellular targeting signal).</text>
        <dbReference type="EC" id="3.4.19.12"/>
    </reaction>
</comment>
<dbReference type="PANTHER" id="PTHR13367:SF34">
    <property type="match status" value="1"/>
</dbReference>
<evidence type="ECO:0000313" key="8">
    <source>
        <dbReference type="EMBL" id="KAK6213086.1"/>
    </source>
</evidence>
<dbReference type="InterPro" id="IPR051346">
    <property type="entry name" value="OTU_Deubiquitinase"/>
</dbReference>
<evidence type="ECO:0000256" key="7">
    <source>
        <dbReference type="SAM" id="MobiDB-lite"/>
    </source>
</evidence>
<evidence type="ECO:0000256" key="6">
    <source>
        <dbReference type="ARBA" id="ARBA00022807"/>
    </source>
</evidence>
<reference evidence="8 9" key="1">
    <citation type="submission" date="2023-04" db="EMBL/GenBank/DDBJ databases">
        <title>Colletotrichum tabacum stain YC1 causing leaf anthracnose on Nicotiana tabacum(L.) cv.</title>
        <authorList>
            <person name="Ji Z."/>
            <person name="Wang M."/>
            <person name="Zhang J."/>
            <person name="Wang N."/>
            <person name="Zhou Z."/>
        </authorList>
    </citation>
    <scope>NUCLEOTIDE SEQUENCE [LARGE SCALE GENOMIC DNA]</scope>
    <source>
        <strain evidence="8 9">YC1</strain>
    </source>
</reference>
<name>A0AAV9T3K3_9PEZI</name>
<dbReference type="PANTHER" id="PTHR13367">
    <property type="entry name" value="UBIQUITIN THIOESTERASE"/>
    <property type="match status" value="1"/>
</dbReference>
<dbReference type="GO" id="GO:0006508">
    <property type="term" value="P:proteolysis"/>
    <property type="evidence" value="ECO:0007669"/>
    <property type="project" value="UniProtKB-KW"/>
</dbReference>
<dbReference type="EC" id="3.4.19.12" evidence="2"/>
<keyword evidence="6" id="KW-0788">Thiol protease</keyword>
<evidence type="ECO:0000256" key="3">
    <source>
        <dbReference type="ARBA" id="ARBA00022670"/>
    </source>
</evidence>
<gene>
    <name evidence="8" type="ORF">QIS74_09088</name>
</gene>
<keyword evidence="3" id="KW-0645">Protease</keyword>
<evidence type="ECO:0000256" key="4">
    <source>
        <dbReference type="ARBA" id="ARBA00022786"/>
    </source>
</evidence>
<evidence type="ECO:0000256" key="1">
    <source>
        <dbReference type="ARBA" id="ARBA00000707"/>
    </source>
</evidence>
<dbReference type="GO" id="GO:0004843">
    <property type="term" value="F:cysteine-type deubiquitinase activity"/>
    <property type="evidence" value="ECO:0007669"/>
    <property type="project" value="UniProtKB-EC"/>
</dbReference>
<protein>
    <recommendedName>
        <fullName evidence="2">ubiquitinyl hydrolase 1</fullName>
        <ecNumber evidence="2">3.4.19.12</ecNumber>
    </recommendedName>
</protein>
<comment type="caution">
    <text evidence="8">The sequence shown here is derived from an EMBL/GenBank/DDBJ whole genome shotgun (WGS) entry which is preliminary data.</text>
</comment>
<dbReference type="Proteomes" id="UP001327957">
    <property type="component" value="Unassembled WGS sequence"/>
</dbReference>